<dbReference type="Proteomes" id="UP000280008">
    <property type="component" value="Unassembled WGS sequence"/>
</dbReference>
<keyword evidence="1" id="KW-0521">NADP</keyword>
<dbReference type="Gene3D" id="3.90.25.10">
    <property type="entry name" value="UDP-galactose 4-epimerase, domain 1"/>
    <property type="match status" value="1"/>
</dbReference>
<evidence type="ECO:0000256" key="2">
    <source>
        <dbReference type="ARBA" id="ARBA00023002"/>
    </source>
</evidence>
<name>A0A495IHZ2_9MICO</name>
<keyword evidence="2" id="KW-0560">Oxidoreductase</keyword>
<dbReference type="Gene3D" id="3.40.50.720">
    <property type="entry name" value="NAD(P)-binding Rossmann-like Domain"/>
    <property type="match status" value="1"/>
</dbReference>
<reference evidence="4 5" key="1">
    <citation type="submission" date="2018-10" db="EMBL/GenBank/DDBJ databases">
        <title>Sequencing the genomes of 1000 actinobacteria strains.</title>
        <authorList>
            <person name="Klenk H.-P."/>
        </authorList>
    </citation>
    <scope>NUCLEOTIDE SEQUENCE [LARGE SCALE GENOMIC DNA]</scope>
    <source>
        <strain evidence="4 5">DSM 17894</strain>
    </source>
</reference>
<evidence type="ECO:0000256" key="1">
    <source>
        <dbReference type="ARBA" id="ARBA00022857"/>
    </source>
</evidence>
<dbReference type="InterPro" id="IPR036291">
    <property type="entry name" value="NAD(P)-bd_dom_sf"/>
</dbReference>
<dbReference type="OrthoDB" id="9771302at2"/>
<keyword evidence="5" id="KW-1185">Reference proteome</keyword>
<dbReference type="AlphaFoldDB" id="A0A495IHZ2"/>
<sequence>MTTILIAGATGLLGSGIASNLVTRDDVTVRLLVRTGWQNDASKTARIDPLVAAGAEVLVGDVTDPGSLDAATNGVDVVVSALQGGRDVIVDGQVALATAAVASGVRRIIPSDFAIDLFHAPAGAPQFEIRKEADALIEAMDIEVIHVLQGAFMDQMVNPAYPGLIDMANKVIRYWGTGDEKIDMTTVSDTAALTARVAADPDAAPGVHAISGALVSFTDIAREIEAVYGVTLRHESWGSLDDLNHAIAAKGGSWNAIMEWYFFAMLQTPPLLSLGNDRYADLQPTTLHDHLVTYLGRSENPISIFRDETDTHA</sequence>
<accession>A0A495IHZ2</accession>
<proteinExistence type="predicted"/>
<dbReference type="SUPFAM" id="SSF51735">
    <property type="entry name" value="NAD(P)-binding Rossmann-fold domains"/>
    <property type="match status" value="1"/>
</dbReference>
<dbReference type="PANTHER" id="PTHR47706:SF1">
    <property type="entry name" value="CIPA-LIKE, PUTATIVE (AFU_ORTHOLOGUE AFUA_1G12460)-RELATED"/>
    <property type="match status" value="1"/>
</dbReference>
<evidence type="ECO:0000259" key="3">
    <source>
        <dbReference type="Pfam" id="PF05368"/>
    </source>
</evidence>
<protein>
    <submittedName>
        <fullName evidence="4">Uncharacterized protein YbjT (DUF2867 family)</fullName>
    </submittedName>
</protein>
<comment type="caution">
    <text evidence="4">The sequence shown here is derived from an EMBL/GenBank/DDBJ whole genome shotgun (WGS) entry which is preliminary data.</text>
</comment>
<evidence type="ECO:0000313" key="5">
    <source>
        <dbReference type="Proteomes" id="UP000280008"/>
    </source>
</evidence>
<dbReference type="PANTHER" id="PTHR47706">
    <property type="entry name" value="NMRA-LIKE FAMILY PROTEIN"/>
    <property type="match status" value="1"/>
</dbReference>
<organism evidence="4 5">
    <name type="scientific">Frondihabitans australicus</name>
    <dbReference type="NCBI Taxonomy" id="386892"/>
    <lineage>
        <taxon>Bacteria</taxon>
        <taxon>Bacillati</taxon>
        <taxon>Actinomycetota</taxon>
        <taxon>Actinomycetes</taxon>
        <taxon>Micrococcales</taxon>
        <taxon>Microbacteriaceae</taxon>
        <taxon>Frondihabitans</taxon>
    </lineage>
</organism>
<gene>
    <name evidence="4" type="ORF">C8E83_1855</name>
</gene>
<feature type="domain" description="NmrA-like" evidence="3">
    <location>
        <begin position="3"/>
        <end position="235"/>
    </location>
</feature>
<dbReference type="InterPro" id="IPR051609">
    <property type="entry name" value="NmrA/Isoflavone_reductase-like"/>
</dbReference>
<dbReference type="EMBL" id="RBKS01000001">
    <property type="protein sequence ID" value="RKR74726.1"/>
    <property type="molecule type" value="Genomic_DNA"/>
</dbReference>
<dbReference type="InterPro" id="IPR008030">
    <property type="entry name" value="NmrA-like"/>
</dbReference>
<dbReference type="GO" id="GO:0016491">
    <property type="term" value="F:oxidoreductase activity"/>
    <property type="evidence" value="ECO:0007669"/>
    <property type="project" value="UniProtKB-KW"/>
</dbReference>
<evidence type="ECO:0000313" key="4">
    <source>
        <dbReference type="EMBL" id="RKR74726.1"/>
    </source>
</evidence>
<dbReference type="RefSeq" id="WP_121369577.1">
    <property type="nucleotide sequence ID" value="NZ_RBKS01000001.1"/>
</dbReference>
<dbReference type="Pfam" id="PF05368">
    <property type="entry name" value="NmrA"/>
    <property type="match status" value="1"/>
</dbReference>